<dbReference type="RefSeq" id="WP_062180504.1">
    <property type="nucleotide sequence ID" value="NZ_BBXL01000010.1"/>
</dbReference>
<keyword evidence="2" id="KW-1185">Reference proteome</keyword>
<protein>
    <submittedName>
        <fullName evidence="1">Uncharacterized protein</fullName>
    </submittedName>
</protein>
<dbReference type="STRING" id="1346286.SAMN05444362_105180"/>
<dbReference type="Proteomes" id="UP000184480">
    <property type="component" value="Unassembled WGS sequence"/>
</dbReference>
<proteinExistence type="predicted"/>
<dbReference type="OrthoDB" id="9945429at2"/>
<dbReference type="PROSITE" id="PS51257">
    <property type="entry name" value="PROKAR_LIPOPROTEIN"/>
    <property type="match status" value="1"/>
</dbReference>
<dbReference type="EMBL" id="FQUC01000005">
    <property type="protein sequence ID" value="SHF34624.1"/>
    <property type="molecule type" value="Genomic_DNA"/>
</dbReference>
<dbReference type="AlphaFoldDB" id="A0A1M5AWH9"/>
<evidence type="ECO:0000313" key="2">
    <source>
        <dbReference type="Proteomes" id="UP000184480"/>
    </source>
</evidence>
<evidence type="ECO:0000313" key="1">
    <source>
        <dbReference type="EMBL" id="SHF34624.1"/>
    </source>
</evidence>
<sequence>MNKAYFISLLTVFITICVLYSCSKEDNDDHTPPTYEILPLDSTATYPPSLVDGDYLYVFTDQDTIFNRIRIRFMDDKKLSSYNIQIRGLKPDATDIIGDTLVVDTINQTVDGVVTTYGFWRKNYQSTKIFGETDIAIIQSIAIDSTRTITNNTTNKPTTKEYPTWMDGPYQFRLSVTDTQGNETIEYYKIFIGKKKYSDFINGN</sequence>
<reference evidence="2" key="1">
    <citation type="submission" date="2016-11" db="EMBL/GenBank/DDBJ databases">
        <authorList>
            <person name="Varghese N."/>
            <person name="Submissions S."/>
        </authorList>
    </citation>
    <scope>NUCLEOTIDE SEQUENCE [LARGE SCALE GENOMIC DNA]</scope>
    <source>
        <strain evidence="2">DSM 27370</strain>
    </source>
</reference>
<name>A0A1M5AWH9_9BACT</name>
<accession>A0A1M5AWH9</accession>
<gene>
    <name evidence="1" type="ORF">SAMN05444362_105180</name>
</gene>
<organism evidence="1 2">
    <name type="scientific">Dysgonomonas macrotermitis</name>
    <dbReference type="NCBI Taxonomy" id="1346286"/>
    <lineage>
        <taxon>Bacteria</taxon>
        <taxon>Pseudomonadati</taxon>
        <taxon>Bacteroidota</taxon>
        <taxon>Bacteroidia</taxon>
        <taxon>Bacteroidales</taxon>
        <taxon>Dysgonomonadaceae</taxon>
        <taxon>Dysgonomonas</taxon>
    </lineage>
</organism>